<keyword evidence="2" id="KW-1185">Reference proteome</keyword>
<gene>
    <name evidence="1" type="ORF">AFUS01_LOCUS32133</name>
</gene>
<reference evidence="1" key="1">
    <citation type="submission" date="2021-06" db="EMBL/GenBank/DDBJ databases">
        <authorList>
            <person name="Hodson N. C."/>
            <person name="Mongue J. A."/>
            <person name="Jaron S. K."/>
        </authorList>
    </citation>
    <scope>NUCLEOTIDE SEQUENCE</scope>
</reference>
<evidence type="ECO:0000313" key="2">
    <source>
        <dbReference type="Proteomes" id="UP000708208"/>
    </source>
</evidence>
<comment type="caution">
    <text evidence="1">The sequence shown here is derived from an EMBL/GenBank/DDBJ whole genome shotgun (WGS) entry which is preliminary data.</text>
</comment>
<name>A0A8J2LGY9_9HEXA</name>
<proteinExistence type="predicted"/>
<sequence length="93" mass="10940">MVFNVHNIFHLADDCKRHGPLESFSSFPFESHLGYIKRLIRANHHPIQQLHRRIEEKEMIPQEQPSFDKPVLKFEHNLGPCSPAYKDAHVRIS</sequence>
<organism evidence="1 2">
    <name type="scientific">Allacma fusca</name>
    <dbReference type="NCBI Taxonomy" id="39272"/>
    <lineage>
        <taxon>Eukaryota</taxon>
        <taxon>Metazoa</taxon>
        <taxon>Ecdysozoa</taxon>
        <taxon>Arthropoda</taxon>
        <taxon>Hexapoda</taxon>
        <taxon>Collembola</taxon>
        <taxon>Symphypleona</taxon>
        <taxon>Sminthuridae</taxon>
        <taxon>Allacma</taxon>
    </lineage>
</organism>
<protein>
    <submittedName>
        <fullName evidence="1">Uncharacterized protein</fullName>
    </submittedName>
</protein>
<dbReference type="AlphaFoldDB" id="A0A8J2LGY9"/>
<evidence type="ECO:0000313" key="1">
    <source>
        <dbReference type="EMBL" id="CAG7821825.1"/>
    </source>
</evidence>
<dbReference type="EMBL" id="CAJVCH010522391">
    <property type="protein sequence ID" value="CAG7821825.1"/>
    <property type="molecule type" value="Genomic_DNA"/>
</dbReference>
<dbReference type="Proteomes" id="UP000708208">
    <property type="component" value="Unassembled WGS sequence"/>
</dbReference>
<accession>A0A8J2LGY9</accession>